<dbReference type="Pfam" id="PF00289">
    <property type="entry name" value="Biotin_carb_N"/>
    <property type="match status" value="1"/>
</dbReference>
<reference evidence="2 3" key="1">
    <citation type="submission" date="2018-11" db="EMBL/GenBank/DDBJ databases">
        <authorList>
            <consortium name="Pathogen Informatics"/>
        </authorList>
    </citation>
    <scope>NUCLEOTIDE SEQUENCE [LARGE SCALE GENOMIC DNA]</scope>
</reference>
<dbReference type="InterPro" id="IPR016185">
    <property type="entry name" value="PreATP-grasp_dom_sf"/>
</dbReference>
<accession>A0A3P7KYF8</accession>
<dbReference type="PANTHER" id="PTHR45728:SF3">
    <property type="entry name" value="ACETYL-COA CARBOXYLASE"/>
    <property type="match status" value="1"/>
</dbReference>
<dbReference type="PANTHER" id="PTHR45728">
    <property type="entry name" value="ACETYL-COA CARBOXYLASE, ISOFORM A"/>
    <property type="match status" value="1"/>
</dbReference>
<dbReference type="AlphaFoldDB" id="A0A3P7KYF8"/>
<proteinExistence type="predicted"/>
<dbReference type="GO" id="GO:0003989">
    <property type="term" value="F:acetyl-CoA carboxylase activity"/>
    <property type="evidence" value="ECO:0007669"/>
    <property type="project" value="InterPro"/>
</dbReference>
<dbReference type="SUPFAM" id="SSF52440">
    <property type="entry name" value="PreATP-grasp domain"/>
    <property type="match status" value="1"/>
</dbReference>
<dbReference type="Gene3D" id="3.40.50.20">
    <property type="match status" value="1"/>
</dbReference>
<name>A0A3P7KYF8_DIBLA</name>
<dbReference type="InterPro" id="IPR005481">
    <property type="entry name" value="BC-like_N"/>
</dbReference>
<feature type="domain" description="Biotin carboxylase-like N-terminal" evidence="1">
    <location>
        <begin position="17"/>
        <end position="70"/>
    </location>
</feature>
<dbReference type="OrthoDB" id="14612at2759"/>
<evidence type="ECO:0000259" key="1">
    <source>
        <dbReference type="Pfam" id="PF00289"/>
    </source>
</evidence>
<keyword evidence="3" id="KW-1185">Reference proteome</keyword>
<evidence type="ECO:0000313" key="3">
    <source>
        <dbReference type="Proteomes" id="UP000281553"/>
    </source>
</evidence>
<dbReference type="EMBL" id="UYRU01047424">
    <property type="protein sequence ID" value="VDN09614.1"/>
    <property type="molecule type" value="Genomic_DNA"/>
</dbReference>
<gene>
    <name evidence="2" type="ORF">DILT_LOCUS5445</name>
</gene>
<sequence>MRSIRSWAYATFRNAEAFFFVCMASPEDIQANAEYIKMANKMVMVPGGSNLNNYANVELIFQTAVANHVDVSEVSLPNYTAAVIANIGFISFLRRNLFCTKKVDNPCFNNFVVTSRLKDVASCDSEVHVLVHRTCC</sequence>
<dbReference type="InterPro" id="IPR049076">
    <property type="entry name" value="ACCA"/>
</dbReference>
<evidence type="ECO:0000313" key="2">
    <source>
        <dbReference type="EMBL" id="VDN09614.1"/>
    </source>
</evidence>
<dbReference type="GO" id="GO:0006633">
    <property type="term" value="P:fatty acid biosynthetic process"/>
    <property type="evidence" value="ECO:0007669"/>
    <property type="project" value="TreeGrafter"/>
</dbReference>
<organism evidence="2 3">
    <name type="scientific">Dibothriocephalus latus</name>
    <name type="common">Fish tapeworm</name>
    <name type="synonym">Diphyllobothrium latum</name>
    <dbReference type="NCBI Taxonomy" id="60516"/>
    <lineage>
        <taxon>Eukaryota</taxon>
        <taxon>Metazoa</taxon>
        <taxon>Spiralia</taxon>
        <taxon>Lophotrochozoa</taxon>
        <taxon>Platyhelminthes</taxon>
        <taxon>Cestoda</taxon>
        <taxon>Eucestoda</taxon>
        <taxon>Diphyllobothriidea</taxon>
        <taxon>Diphyllobothriidae</taxon>
        <taxon>Dibothriocephalus</taxon>
    </lineage>
</organism>
<dbReference type="Proteomes" id="UP000281553">
    <property type="component" value="Unassembled WGS sequence"/>
</dbReference>
<protein>
    <recommendedName>
        <fullName evidence="1">Biotin carboxylase-like N-terminal domain-containing protein</fullName>
    </recommendedName>
</protein>